<dbReference type="AlphaFoldDB" id="A0A0H5C4V6"/>
<dbReference type="Proteomes" id="UP000094389">
    <property type="component" value="Unassembled WGS sequence"/>
</dbReference>
<dbReference type="PANTHER" id="PTHR12599:SF0">
    <property type="entry name" value="PTERIN-4-ALPHA-CARBINOLAMINE DEHYDRATASE"/>
    <property type="match status" value="1"/>
</dbReference>
<name>A0A0H5C4V6_CYBJN</name>
<dbReference type="Pfam" id="PF01329">
    <property type="entry name" value="Pterin_4a"/>
    <property type="match status" value="1"/>
</dbReference>
<evidence type="ECO:0000256" key="4">
    <source>
        <dbReference type="ARBA" id="ARBA00023239"/>
    </source>
</evidence>
<evidence type="ECO:0000313" key="8">
    <source>
        <dbReference type="Proteomes" id="UP000038830"/>
    </source>
</evidence>
<proteinExistence type="inferred from homology"/>
<dbReference type="InterPro" id="IPR001533">
    <property type="entry name" value="Pterin_deHydtase"/>
</dbReference>
<evidence type="ECO:0000256" key="5">
    <source>
        <dbReference type="ARBA" id="ARBA00030497"/>
    </source>
</evidence>
<reference evidence="6" key="1">
    <citation type="submission" date="2014-12" db="EMBL/GenBank/DDBJ databases">
        <authorList>
            <person name="Jaenicke S."/>
        </authorList>
    </citation>
    <scope>NUCLEOTIDE SEQUENCE [LARGE SCALE GENOMIC DNA]</scope>
    <source>
        <strain evidence="6">CBS1600</strain>
    </source>
</reference>
<dbReference type="InterPro" id="IPR036428">
    <property type="entry name" value="PCD_sf"/>
</dbReference>
<dbReference type="OMA" id="IAMRSHL"/>
<gene>
    <name evidence="6" type="primary">phhB</name>
    <name evidence="6" type="ORF">BN1211_3707</name>
    <name evidence="7" type="ORF">CYBJADRAFT_71954</name>
</gene>
<dbReference type="EMBL" id="CDQK01000004">
    <property type="protein sequence ID" value="CEP23180.1"/>
    <property type="molecule type" value="Genomic_DNA"/>
</dbReference>
<dbReference type="Gene3D" id="3.30.1360.20">
    <property type="entry name" value="Transcriptional coactivator/pterin dehydratase"/>
    <property type="match status" value="1"/>
</dbReference>
<sequence>MYNKITKQAAQRLSQADIKTHLTKLPGWTLKDGSITKDFELKDFEKTWSFLNRVAMRSHLWGHHPTILTTYNKVCITLTTHDIGGVSDIDVKLAKRINGYEHD</sequence>
<evidence type="ECO:0000256" key="3">
    <source>
        <dbReference type="ARBA" id="ARBA00013252"/>
    </source>
</evidence>
<dbReference type="PANTHER" id="PTHR12599">
    <property type="entry name" value="PTERIN-4-ALPHA-CARBINOLAMINE DEHYDRATASE"/>
    <property type="match status" value="1"/>
</dbReference>
<dbReference type="SUPFAM" id="SSF55248">
    <property type="entry name" value="PCD-like"/>
    <property type="match status" value="1"/>
</dbReference>
<evidence type="ECO:0000256" key="2">
    <source>
        <dbReference type="ARBA" id="ARBA00006472"/>
    </source>
</evidence>
<evidence type="ECO:0000313" key="9">
    <source>
        <dbReference type="Proteomes" id="UP000094389"/>
    </source>
</evidence>
<dbReference type="HAMAP" id="MF_00434">
    <property type="entry name" value="Pterin_4_alpha"/>
    <property type="match status" value="1"/>
</dbReference>
<protein>
    <recommendedName>
        <fullName evidence="3">4a-hydroxytetrahydrobiopterin dehydratase</fullName>
        <ecNumber evidence="3">4.2.1.96</ecNumber>
    </recommendedName>
    <alternativeName>
        <fullName evidence="5">4-alpha-hydroxy-tetrahydropterin dehydratase</fullName>
    </alternativeName>
</protein>
<dbReference type="GO" id="GO:0008124">
    <property type="term" value="F:4-alpha-hydroxytetrahydrobiopterin dehydratase activity"/>
    <property type="evidence" value="ECO:0007669"/>
    <property type="project" value="UniProtKB-EC"/>
</dbReference>
<accession>A0A1E4S4I2</accession>
<accession>A0A0H5C4V6</accession>
<dbReference type="CDD" id="cd00488">
    <property type="entry name" value="PCD_DCoH"/>
    <property type="match status" value="1"/>
</dbReference>
<evidence type="ECO:0000313" key="7">
    <source>
        <dbReference type="EMBL" id="ODV74302.1"/>
    </source>
</evidence>
<evidence type="ECO:0000256" key="1">
    <source>
        <dbReference type="ARBA" id="ARBA00001554"/>
    </source>
</evidence>
<dbReference type="OrthoDB" id="277398at2759"/>
<organism evidence="6 8">
    <name type="scientific">Cyberlindnera jadinii (strain ATCC 18201 / CBS 1600 / BCRC 20928 / JCM 3617 / NBRC 0987 / NRRL Y-1542)</name>
    <name type="common">Torula yeast</name>
    <name type="synonym">Candida utilis</name>
    <dbReference type="NCBI Taxonomy" id="983966"/>
    <lineage>
        <taxon>Eukaryota</taxon>
        <taxon>Fungi</taxon>
        <taxon>Dikarya</taxon>
        <taxon>Ascomycota</taxon>
        <taxon>Saccharomycotina</taxon>
        <taxon>Saccharomycetes</taxon>
        <taxon>Phaffomycetales</taxon>
        <taxon>Phaffomycetaceae</taxon>
        <taxon>Cyberlindnera</taxon>
    </lineage>
</organism>
<evidence type="ECO:0000313" key="6">
    <source>
        <dbReference type="EMBL" id="CEP23180.1"/>
    </source>
</evidence>
<keyword evidence="9" id="KW-1185">Reference proteome</keyword>
<dbReference type="EC" id="4.2.1.96" evidence="3"/>
<reference evidence="8" key="2">
    <citation type="journal article" date="2015" name="J. Biotechnol.">
        <title>The structure of the Cyberlindnera jadinii genome and its relation to Candida utilis analyzed by the occurrence of single nucleotide polymorphisms.</title>
        <authorList>
            <person name="Rupp O."/>
            <person name="Brinkrolf K."/>
            <person name="Buerth C."/>
            <person name="Kunigo M."/>
            <person name="Schneider J."/>
            <person name="Jaenicke S."/>
            <person name="Goesmann A."/>
            <person name="Puehler A."/>
            <person name="Jaeger K.-E."/>
            <person name="Ernst J.F."/>
        </authorList>
    </citation>
    <scope>NUCLEOTIDE SEQUENCE [LARGE SCALE GENOMIC DNA]</scope>
    <source>
        <strain evidence="8">ATCC 18201 / CBS 1600 / BCRC 20928 / JCM 3617 / NBRC 0987 / NRRL Y-1542</strain>
    </source>
</reference>
<keyword evidence="4" id="KW-0456">Lyase</keyword>
<dbReference type="STRING" id="983966.A0A0H5C4V6"/>
<dbReference type="EMBL" id="KV453928">
    <property type="protein sequence ID" value="ODV74302.1"/>
    <property type="molecule type" value="Genomic_DNA"/>
</dbReference>
<comment type="similarity">
    <text evidence="2">Belongs to the pterin-4-alpha-carbinolamine dehydratase family.</text>
</comment>
<dbReference type="GO" id="GO:0006729">
    <property type="term" value="P:tetrahydrobiopterin biosynthetic process"/>
    <property type="evidence" value="ECO:0007669"/>
    <property type="project" value="InterPro"/>
</dbReference>
<comment type="catalytic activity">
    <reaction evidence="1">
        <text>(4aS,6R)-4a-hydroxy-L-erythro-5,6,7,8-tetrahydrobiopterin = (6R)-L-erythro-6,7-dihydrobiopterin + H2O</text>
        <dbReference type="Rhea" id="RHEA:11920"/>
        <dbReference type="ChEBI" id="CHEBI:15377"/>
        <dbReference type="ChEBI" id="CHEBI:15642"/>
        <dbReference type="ChEBI" id="CHEBI:43120"/>
        <dbReference type="EC" id="4.2.1.96"/>
    </reaction>
</comment>
<dbReference type="Proteomes" id="UP000038830">
    <property type="component" value="Unassembled WGS sequence"/>
</dbReference>
<reference evidence="7 9" key="3">
    <citation type="journal article" date="2016" name="Proc. Natl. Acad. Sci. U.S.A.">
        <title>Comparative genomics of biotechnologically important yeasts.</title>
        <authorList>
            <person name="Riley R."/>
            <person name="Haridas S."/>
            <person name="Wolfe K.H."/>
            <person name="Lopes M.R."/>
            <person name="Hittinger C.T."/>
            <person name="Goeker M."/>
            <person name="Salamov A.A."/>
            <person name="Wisecaver J.H."/>
            <person name="Long T.M."/>
            <person name="Calvey C.H."/>
            <person name="Aerts A.L."/>
            <person name="Barry K.W."/>
            <person name="Choi C."/>
            <person name="Clum A."/>
            <person name="Coughlan A.Y."/>
            <person name="Deshpande S."/>
            <person name="Douglass A.P."/>
            <person name="Hanson S.J."/>
            <person name="Klenk H.-P."/>
            <person name="LaButti K.M."/>
            <person name="Lapidus A."/>
            <person name="Lindquist E.A."/>
            <person name="Lipzen A.M."/>
            <person name="Meier-Kolthoff J.P."/>
            <person name="Ohm R.A."/>
            <person name="Otillar R.P."/>
            <person name="Pangilinan J.L."/>
            <person name="Peng Y."/>
            <person name="Rokas A."/>
            <person name="Rosa C.A."/>
            <person name="Scheuner C."/>
            <person name="Sibirny A.A."/>
            <person name="Slot J.C."/>
            <person name="Stielow J.B."/>
            <person name="Sun H."/>
            <person name="Kurtzman C.P."/>
            <person name="Blackwell M."/>
            <person name="Grigoriev I.V."/>
            <person name="Jeffries T.W."/>
        </authorList>
    </citation>
    <scope>NUCLEOTIDE SEQUENCE [LARGE SCALE GENOMIC DNA]</scope>
    <source>
        <strain evidence="9">ATCC 18201 / CBS 1600 / BCRC 20928 / JCM 3617 / NBRC 0987 / NRRL Y-1542</strain>
        <strain evidence="7">NRRL Y-1542</strain>
    </source>
</reference>
<dbReference type="NCBIfam" id="NF002017">
    <property type="entry name" value="PRK00823.1-2"/>
    <property type="match status" value="1"/>
</dbReference>